<evidence type="ECO:0000256" key="5">
    <source>
        <dbReference type="ARBA" id="ARBA00022970"/>
    </source>
</evidence>
<dbReference type="PANTHER" id="PTHR43820:SF4">
    <property type="entry name" value="HIGH-AFFINITY BRANCHED-CHAIN AMINO ACID TRANSPORT ATP-BINDING PROTEIN LIVF"/>
    <property type="match status" value="1"/>
</dbReference>
<evidence type="ECO:0000313" key="8">
    <source>
        <dbReference type="EMBL" id="RDV05007.1"/>
    </source>
</evidence>
<reference evidence="9" key="1">
    <citation type="submission" date="2018-08" db="EMBL/GenBank/DDBJ databases">
        <authorList>
            <person name="Kim S.-J."/>
            <person name="Jung G.-Y."/>
        </authorList>
    </citation>
    <scope>NUCLEOTIDE SEQUENCE [LARGE SCALE GENOMIC DNA]</scope>
    <source>
        <strain evidence="9">GY_H</strain>
    </source>
</reference>
<dbReference type="SMART" id="SM00382">
    <property type="entry name" value="AAA"/>
    <property type="match status" value="1"/>
</dbReference>
<comment type="function">
    <text evidence="6">Involved in beta-(1--&gt;2)glucan export. Transmembrane domains (TMD) form a pore in the inner membrane and the ATP-binding domain (NBD) is responsible for energy generation.</text>
</comment>
<dbReference type="InterPro" id="IPR003439">
    <property type="entry name" value="ABC_transporter-like_ATP-bd"/>
</dbReference>
<keyword evidence="2" id="KW-0813">Transport</keyword>
<dbReference type="EMBL" id="QRGO01000001">
    <property type="protein sequence ID" value="RDV05007.1"/>
    <property type="molecule type" value="Genomic_DNA"/>
</dbReference>
<evidence type="ECO:0000256" key="4">
    <source>
        <dbReference type="ARBA" id="ARBA00022840"/>
    </source>
</evidence>
<evidence type="ECO:0000256" key="1">
    <source>
        <dbReference type="ARBA" id="ARBA00005417"/>
    </source>
</evidence>
<name>A0A371BBW2_9BRAD</name>
<evidence type="ECO:0000313" key="9">
    <source>
        <dbReference type="Proteomes" id="UP000263993"/>
    </source>
</evidence>
<dbReference type="PROSITE" id="PS50893">
    <property type="entry name" value="ABC_TRANSPORTER_2"/>
    <property type="match status" value="1"/>
</dbReference>
<organism evidence="8 9">
    <name type="scientific">Undibacter mobilis</name>
    <dbReference type="NCBI Taxonomy" id="2292256"/>
    <lineage>
        <taxon>Bacteria</taxon>
        <taxon>Pseudomonadati</taxon>
        <taxon>Pseudomonadota</taxon>
        <taxon>Alphaproteobacteria</taxon>
        <taxon>Hyphomicrobiales</taxon>
        <taxon>Nitrobacteraceae</taxon>
        <taxon>Undibacter</taxon>
    </lineage>
</organism>
<dbReference type="Gene3D" id="3.40.50.300">
    <property type="entry name" value="P-loop containing nucleotide triphosphate hydrolases"/>
    <property type="match status" value="1"/>
</dbReference>
<dbReference type="GO" id="GO:0015807">
    <property type="term" value="P:L-amino acid transport"/>
    <property type="evidence" value="ECO:0007669"/>
    <property type="project" value="TreeGrafter"/>
</dbReference>
<dbReference type="InterPro" id="IPR003593">
    <property type="entry name" value="AAA+_ATPase"/>
</dbReference>
<dbReference type="GO" id="GO:0016887">
    <property type="term" value="F:ATP hydrolysis activity"/>
    <property type="evidence" value="ECO:0007669"/>
    <property type="project" value="InterPro"/>
</dbReference>
<dbReference type="InterPro" id="IPR027417">
    <property type="entry name" value="P-loop_NTPase"/>
</dbReference>
<dbReference type="SUPFAM" id="SSF52540">
    <property type="entry name" value="P-loop containing nucleoside triphosphate hydrolases"/>
    <property type="match status" value="1"/>
</dbReference>
<gene>
    <name evidence="8" type="ORF">DXH78_10795</name>
</gene>
<keyword evidence="4 8" id="KW-0067">ATP-binding</keyword>
<dbReference type="GO" id="GO:0005524">
    <property type="term" value="F:ATP binding"/>
    <property type="evidence" value="ECO:0007669"/>
    <property type="project" value="UniProtKB-KW"/>
</dbReference>
<protein>
    <submittedName>
        <fullName evidence="8">ATP-binding cassette domain-containing protein</fullName>
    </submittedName>
</protein>
<evidence type="ECO:0000256" key="6">
    <source>
        <dbReference type="ARBA" id="ARBA00024722"/>
    </source>
</evidence>
<evidence type="ECO:0000256" key="3">
    <source>
        <dbReference type="ARBA" id="ARBA00022741"/>
    </source>
</evidence>
<comment type="similarity">
    <text evidence="1">Belongs to the ABC transporter superfamily.</text>
</comment>
<dbReference type="RefSeq" id="WP_115517031.1">
    <property type="nucleotide sequence ID" value="NZ_QRGO01000001.1"/>
</dbReference>
<evidence type="ECO:0000256" key="2">
    <source>
        <dbReference type="ARBA" id="ARBA00022448"/>
    </source>
</evidence>
<accession>A0A371BBW2</accession>
<proteinExistence type="inferred from homology"/>
<feature type="domain" description="ABC transporter" evidence="7">
    <location>
        <begin position="3"/>
        <end position="232"/>
    </location>
</feature>
<keyword evidence="5" id="KW-0029">Amino-acid transport</keyword>
<dbReference type="GO" id="GO:0015658">
    <property type="term" value="F:branched-chain amino acid transmembrane transporter activity"/>
    <property type="evidence" value="ECO:0007669"/>
    <property type="project" value="TreeGrafter"/>
</dbReference>
<dbReference type="AlphaFoldDB" id="A0A371BBW2"/>
<keyword evidence="9" id="KW-1185">Reference proteome</keyword>
<dbReference type="Proteomes" id="UP000263993">
    <property type="component" value="Unassembled WGS sequence"/>
</dbReference>
<dbReference type="InterPro" id="IPR052156">
    <property type="entry name" value="BCAA_Transport_ATP-bd_LivF"/>
</dbReference>
<sequence>MTLEARDLVAGYGDKAILDKVSFTLKDGEILAFFGHNGAGKSTTLKAVIGLIPVQEGELLLDGERIDKLPIGARLDRGIKLLPEGRGIFPDLSVKDSIDIVAQRNCTPGGSKIGRDDVYALLPNLAKLRNSVAGELSGGQQQILAFALALLGSPRCILLEEPSVGLQPDLVEELFGKIREICGRLGVSAILIEHKIASAMNIADHVMIINSGRLVFNGSKADAETINLWGYF</sequence>
<evidence type="ECO:0000259" key="7">
    <source>
        <dbReference type="PROSITE" id="PS50893"/>
    </source>
</evidence>
<dbReference type="Pfam" id="PF00005">
    <property type="entry name" value="ABC_tran"/>
    <property type="match status" value="1"/>
</dbReference>
<comment type="caution">
    <text evidence="8">The sequence shown here is derived from an EMBL/GenBank/DDBJ whole genome shotgun (WGS) entry which is preliminary data.</text>
</comment>
<keyword evidence="3" id="KW-0547">Nucleotide-binding</keyword>
<dbReference type="OrthoDB" id="9776369at2"/>
<dbReference type="PANTHER" id="PTHR43820">
    <property type="entry name" value="HIGH-AFFINITY BRANCHED-CHAIN AMINO ACID TRANSPORT ATP-BINDING PROTEIN LIVF"/>
    <property type="match status" value="1"/>
</dbReference>